<dbReference type="AlphaFoldDB" id="A0AAV3Q3A9"/>
<evidence type="ECO:0000313" key="1">
    <source>
        <dbReference type="EMBL" id="GAA0158395.1"/>
    </source>
</evidence>
<sequence>MCLVSTVSNSFLINGAPKGFIRPTRGIYQGDPLLPYLFLLCAEGLTCMIREAELRRSLTGIKISRDSPSISHILFADDTIIFCKASSVERAEIMRILRKYEEFQDRRLMWENAP</sequence>
<proteinExistence type="predicted"/>
<comment type="caution">
    <text evidence="1">The sequence shown here is derived from an EMBL/GenBank/DDBJ whole genome shotgun (WGS) entry which is preliminary data.</text>
</comment>
<reference evidence="1 2" key="1">
    <citation type="submission" date="2024-01" db="EMBL/GenBank/DDBJ databases">
        <title>The complete chloroplast genome sequence of Lithospermum erythrorhizon: insights into the phylogenetic relationship among Boraginaceae species and the maternal lineages of purple gromwells.</title>
        <authorList>
            <person name="Okada T."/>
            <person name="Watanabe K."/>
        </authorList>
    </citation>
    <scope>NUCLEOTIDE SEQUENCE [LARGE SCALE GENOMIC DNA]</scope>
</reference>
<dbReference type="EMBL" id="BAABME010003338">
    <property type="protein sequence ID" value="GAA0158395.1"/>
    <property type="molecule type" value="Genomic_DNA"/>
</dbReference>
<evidence type="ECO:0000313" key="2">
    <source>
        <dbReference type="Proteomes" id="UP001454036"/>
    </source>
</evidence>
<gene>
    <name evidence="1" type="ORF">LIER_15438</name>
</gene>
<protein>
    <recommendedName>
        <fullName evidence="3">Reverse transcriptase</fullName>
    </recommendedName>
</protein>
<keyword evidence="2" id="KW-1185">Reference proteome</keyword>
<accession>A0AAV3Q3A9</accession>
<evidence type="ECO:0008006" key="3">
    <source>
        <dbReference type="Google" id="ProtNLM"/>
    </source>
</evidence>
<name>A0AAV3Q3A9_LITER</name>
<organism evidence="1 2">
    <name type="scientific">Lithospermum erythrorhizon</name>
    <name type="common">Purple gromwell</name>
    <name type="synonym">Lithospermum officinale var. erythrorhizon</name>
    <dbReference type="NCBI Taxonomy" id="34254"/>
    <lineage>
        <taxon>Eukaryota</taxon>
        <taxon>Viridiplantae</taxon>
        <taxon>Streptophyta</taxon>
        <taxon>Embryophyta</taxon>
        <taxon>Tracheophyta</taxon>
        <taxon>Spermatophyta</taxon>
        <taxon>Magnoliopsida</taxon>
        <taxon>eudicotyledons</taxon>
        <taxon>Gunneridae</taxon>
        <taxon>Pentapetalae</taxon>
        <taxon>asterids</taxon>
        <taxon>lamiids</taxon>
        <taxon>Boraginales</taxon>
        <taxon>Boraginaceae</taxon>
        <taxon>Boraginoideae</taxon>
        <taxon>Lithospermeae</taxon>
        <taxon>Lithospermum</taxon>
    </lineage>
</organism>
<dbReference type="Proteomes" id="UP001454036">
    <property type="component" value="Unassembled WGS sequence"/>
</dbReference>